<evidence type="ECO:0000313" key="1">
    <source>
        <dbReference type="EMBL" id="RGU57453.1"/>
    </source>
</evidence>
<dbReference type="AlphaFoldDB" id="A0A412TUI3"/>
<dbReference type="Pfam" id="PF16407">
    <property type="entry name" value="PKD_2"/>
    <property type="match status" value="1"/>
</dbReference>
<sequence>MKHLKYFVICLLGTLLLPGCYKDLGNYDYDEINRVQFSNFPTEKQYAFKNVDSIKVYPKVTGTLAKEDLSDYFLKWEAVVKSGSVDGKTTFVLDSNTLNLNYFVRLPEAEYTVYLLVKDNTTQVTWRQGFDLKVTSTTNEGWLILSDVNGFSRLDMVSTSGKEEMMVRDIWADSPLALRKGPRKIAHYPDMNEYSSGAHPVYFVADGGTVKLDPDDFSYDPLNEFMYEFGKWDPDFVPTDLKGNYSNFWRFCVGKNGIYAKNDMTSGSIYGQPLNKIKGENDYFGVAPAIGMTALYYAYEPAVVFYDTTNLRFVQLTSDLQSMRLLTAEEKYFSFQTGRKFVYMTGTLHDNDGMIFAILRDNADKYWMYGMKAGSFSALSQDKDSYFQIEAPDIEKATAFAIHPTSYYLFYVVGNQIHQLDMTSRRHRVLPITFPDGKLKTELSGEKITMIKFNMFILGDASKPVGIKDMQSCLIVGSENETTSGELGGHVRMLSIPTSLDQPAEVYRSYEGFGKVVDVVYRERK</sequence>
<comment type="caution">
    <text evidence="1">The sequence shown here is derived from an EMBL/GenBank/DDBJ whole genome shotgun (WGS) entry which is preliminary data.</text>
</comment>
<reference evidence="1 2" key="1">
    <citation type="submission" date="2018-08" db="EMBL/GenBank/DDBJ databases">
        <title>A genome reference for cultivated species of the human gut microbiota.</title>
        <authorList>
            <person name="Zou Y."/>
            <person name="Xue W."/>
            <person name="Luo G."/>
        </authorList>
    </citation>
    <scope>NUCLEOTIDE SEQUENCE [LARGE SCALE GENOMIC DNA]</scope>
    <source>
        <strain evidence="1 2">AF16-14</strain>
    </source>
</reference>
<dbReference type="RefSeq" id="WP_113028492.1">
    <property type="nucleotide sequence ID" value="NZ_JADMZE010000024.1"/>
</dbReference>
<protein>
    <recommendedName>
        <fullName evidence="3">PKD-like family protein</fullName>
    </recommendedName>
</protein>
<evidence type="ECO:0008006" key="3">
    <source>
        <dbReference type="Google" id="ProtNLM"/>
    </source>
</evidence>
<dbReference type="EMBL" id="QRYC01000005">
    <property type="protein sequence ID" value="RGU57453.1"/>
    <property type="molecule type" value="Genomic_DNA"/>
</dbReference>
<organism evidence="1 2">
    <name type="scientific">Odoribacter splanchnicus</name>
    <dbReference type="NCBI Taxonomy" id="28118"/>
    <lineage>
        <taxon>Bacteria</taxon>
        <taxon>Pseudomonadati</taxon>
        <taxon>Bacteroidota</taxon>
        <taxon>Bacteroidia</taxon>
        <taxon>Bacteroidales</taxon>
        <taxon>Odoribacteraceae</taxon>
        <taxon>Odoribacter</taxon>
    </lineage>
</organism>
<dbReference type="Proteomes" id="UP000284243">
    <property type="component" value="Unassembled WGS sequence"/>
</dbReference>
<gene>
    <name evidence="1" type="ORF">DWW57_05685</name>
</gene>
<proteinExistence type="predicted"/>
<dbReference type="InterPro" id="IPR032183">
    <property type="entry name" value="PKD-like"/>
</dbReference>
<evidence type="ECO:0000313" key="2">
    <source>
        <dbReference type="Proteomes" id="UP000284243"/>
    </source>
</evidence>
<accession>A0A412TUI3</accession>
<name>A0A412TUI3_9BACT</name>